<organism evidence="3 4">
    <name type="scientific">Allomeiothermus silvanus (strain ATCC 700542 / DSM 9946 / NBRC 106475 / NCIMB 13440 / VI-R2)</name>
    <name type="common">Thermus silvanus</name>
    <dbReference type="NCBI Taxonomy" id="526227"/>
    <lineage>
        <taxon>Bacteria</taxon>
        <taxon>Thermotogati</taxon>
        <taxon>Deinococcota</taxon>
        <taxon>Deinococci</taxon>
        <taxon>Thermales</taxon>
        <taxon>Thermaceae</taxon>
        <taxon>Allomeiothermus</taxon>
    </lineage>
</organism>
<dbReference type="PANTHER" id="PTHR34819:SF3">
    <property type="entry name" value="CELL SURFACE PROTEIN"/>
    <property type="match status" value="1"/>
</dbReference>
<dbReference type="KEGG" id="msv:Mesil_2801"/>
<protein>
    <submittedName>
        <fullName evidence="3">Conserved repeat domain protein</fullName>
    </submittedName>
</protein>
<dbReference type="EMBL" id="CP002042">
    <property type="protein sequence ID" value="ADH64645.1"/>
    <property type="molecule type" value="Genomic_DNA"/>
</dbReference>
<dbReference type="SUPFAM" id="SSF117074">
    <property type="entry name" value="Hypothetical protein PA1324"/>
    <property type="match status" value="1"/>
</dbReference>
<dbReference type="eggNOG" id="COG4719">
    <property type="taxonomic scope" value="Bacteria"/>
</dbReference>
<dbReference type="HOGENOM" id="CLU_321799_0_0_0"/>
<feature type="domain" description="DUF11" evidence="2">
    <location>
        <begin position="290"/>
        <end position="413"/>
    </location>
</feature>
<dbReference type="InterPro" id="IPR001434">
    <property type="entry name" value="OmcB-like_DUF11"/>
</dbReference>
<gene>
    <name evidence="3" type="ordered locus">Mesil_2801</name>
</gene>
<dbReference type="NCBIfam" id="TIGR01451">
    <property type="entry name" value="B_ant_repeat"/>
    <property type="match status" value="2"/>
</dbReference>
<dbReference type="InterPro" id="IPR013320">
    <property type="entry name" value="ConA-like_dom_sf"/>
</dbReference>
<dbReference type="PANTHER" id="PTHR34819">
    <property type="entry name" value="LARGE CYSTEINE-RICH PERIPLASMIC PROTEIN OMCB"/>
    <property type="match status" value="1"/>
</dbReference>
<accession>D7BCR2</accession>
<dbReference type="InterPro" id="IPR013783">
    <property type="entry name" value="Ig-like_fold"/>
</dbReference>
<dbReference type="STRING" id="526227.Mesil_2801"/>
<name>D7BCR2_ALLS1</name>
<dbReference type="Pfam" id="PF01345">
    <property type="entry name" value="DUF11"/>
    <property type="match status" value="1"/>
</dbReference>
<evidence type="ECO:0000313" key="4">
    <source>
        <dbReference type="Proteomes" id="UP000001916"/>
    </source>
</evidence>
<reference evidence="3 4" key="1">
    <citation type="journal article" date="2010" name="Stand. Genomic Sci.">
        <title>Complete genome sequence of Meiothermus silvanus type strain (VI-R2).</title>
        <authorList>
            <person name="Sikorski J."/>
            <person name="Tindall B.J."/>
            <person name="Lowry S."/>
            <person name="Lucas S."/>
            <person name="Nolan M."/>
            <person name="Copeland A."/>
            <person name="Glavina Del Rio T."/>
            <person name="Tice H."/>
            <person name="Cheng J.F."/>
            <person name="Han C."/>
            <person name="Pitluck S."/>
            <person name="Liolios K."/>
            <person name="Ivanova N."/>
            <person name="Mavromatis K."/>
            <person name="Mikhailova N."/>
            <person name="Pati A."/>
            <person name="Goodwin L."/>
            <person name="Chen A."/>
            <person name="Palaniappan K."/>
            <person name="Land M."/>
            <person name="Hauser L."/>
            <person name="Chang Y.J."/>
            <person name="Jeffries C.D."/>
            <person name="Rohde M."/>
            <person name="Goker M."/>
            <person name="Woyke T."/>
            <person name="Bristow J."/>
            <person name="Eisen J.A."/>
            <person name="Markowitz V."/>
            <person name="Hugenholtz P."/>
            <person name="Kyrpides N.C."/>
            <person name="Klenk H.P."/>
            <person name="Lapidus A."/>
        </authorList>
    </citation>
    <scope>NUCLEOTIDE SEQUENCE [LARGE SCALE GENOMIC DNA]</scope>
    <source>
        <strain evidence="4">ATCC 700542 / DSM 9946 / VI-R2</strain>
    </source>
</reference>
<feature type="signal peptide" evidence="1">
    <location>
        <begin position="1"/>
        <end position="16"/>
    </location>
</feature>
<keyword evidence="1" id="KW-0732">Signal</keyword>
<proteinExistence type="predicted"/>
<dbReference type="AlphaFoldDB" id="D7BCR2"/>
<dbReference type="RefSeq" id="WP_013159179.1">
    <property type="nucleotide sequence ID" value="NC_014212.1"/>
</dbReference>
<dbReference type="OrthoDB" id="28649at2"/>
<sequence length="900" mass="92308">MKRILALFLCSGLALAQFPISESFMNSSAPGWVIGGDAQLTSGNPDPVGQGWLRLTNNTNNQKGYAYYDTAFPSSLGVRLEFDFLAWGGSGGNRGADGISVFLFDGSTSNFQIGDFGGALGYCQGYAGNPGGLRNAYVGIAFDEWGNFSNPGDRCPNGGPGQRPDSVAIRGPGNGNTGYAYLTGTGNRLDGTSLVGTSIDYESPASKRPKSSDYYRRARVDLLPVGGVYQITVYLATSQSGIFTQVLGPYTMPSPPPPTLKIGFAGSTGGSTNYHEIRNLSITTLTVPADLKVTKTGPATAAPGGSISYTVTVQNVGPNPLSGASFSDTVPAAITGVNWSCAGSGGASCASASGSGNAISTTLNLPLGSSVTFTIMGTVSPSAAGQTLTNTASAYPPANYGDTNPADNSSSASTQVGGFIVSGRVYQDLQPNGVREPSEDWSGGPTVYVKLLQGSSVAAVQTVGSGMGAYSFANVLPGSYTLILDDNPSTSDLTPTPPAGWLFVNPAGSRSLSVGTSSIGGQDFGLFNGSRVSGRVFYDDGEAGGTANNALQDGGERGVPSVTVSANQGPNTRTALTDTSGDYTLWLPASLFSTGNLTLSHPQNPATGSNVGGSSASLASSFADPAARQRTLTFVSGQSYAGYNFGVVREGRLYPSGSGQAPSPGTITYSHFYRPGTLGTVTLSQSGGGFTYQARLDANCNGQFDPGEAFQSLPFSFSVGSSWPREADGSLRACALELRVIIPAGKPQGSIDLVQLGSVLVWASNPSVTDSRTLTDTTTVQAPGELTLSKQVRNCGALTNPNGSCSASFATSISGKPGEVLEYCIAYRNQGTQAVTQVVITDPIPFFSAYVTGSLRLNGTILTDGADADAGEVSSGLVVVRVGSVSAGGQGEVCYRVKIL</sequence>
<dbReference type="Gene3D" id="2.60.120.200">
    <property type="match status" value="1"/>
</dbReference>
<dbReference type="Proteomes" id="UP000001916">
    <property type="component" value="Chromosome"/>
</dbReference>
<dbReference type="InterPro" id="IPR047589">
    <property type="entry name" value="DUF11_rpt"/>
</dbReference>
<dbReference type="InterPro" id="IPR051172">
    <property type="entry name" value="Chlamydia_OmcB"/>
</dbReference>
<evidence type="ECO:0000259" key="2">
    <source>
        <dbReference type="Pfam" id="PF01345"/>
    </source>
</evidence>
<evidence type="ECO:0000313" key="3">
    <source>
        <dbReference type="EMBL" id="ADH64645.1"/>
    </source>
</evidence>
<evidence type="ECO:0000256" key="1">
    <source>
        <dbReference type="SAM" id="SignalP"/>
    </source>
</evidence>
<feature type="chain" id="PRO_5003093299" evidence="1">
    <location>
        <begin position="17"/>
        <end position="900"/>
    </location>
</feature>
<dbReference type="SUPFAM" id="SSF49899">
    <property type="entry name" value="Concanavalin A-like lectins/glucanases"/>
    <property type="match status" value="1"/>
</dbReference>
<keyword evidence="4" id="KW-1185">Reference proteome</keyword>
<dbReference type="Gene3D" id="2.60.40.10">
    <property type="entry name" value="Immunoglobulins"/>
    <property type="match status" value="3"/>
</dbReference>